<feature type="compositionally biased region" description="Basic and acidic residues" evidence="1">
    <location>
        <begin position="43"/>
        <end position="57"/>
    </location>
</feature>
<organism evidence="3">
    <name type="scientific">viral metagenome</name>
    <dbReference type="NCBI Taxonomy" id="1070528"/>
    <lineage>
        <taxon>unclassified sequences</taxon>
        <taxon>metagenomes</taxon>
        <taxon>organismal metagenomes</taxon>
    </lineage>
</organism>
<sequence>MDLLNCSKKELQELCEEMDIRSYKSKTKAELIALIESKAEQIERDNSKKEIKEEDLKNTFTPFQQQ</sequence>
<protein>
    <recommendedName>
        <fullName evidence="2">Rho termination factor-like N-terminal domain-containing protein</fullName>
    </recommendedName>
</protein>
<dbReference type="GO" id="GO:0006353">
    <property type="term" value="P:DNA-templated transcription termination"/>
    <property type="evidence" value="ECO:0007669"/>
    <property type="project" value="InterPro"/>
</dbReference>
<dbReference type="InterPro" id="IPR011112">
    <property type="entry name" value="Rho-like_N"/>
</dbReference>
<dbReference type="Pfam" id="PF07498">
    <property type="entry name" value="Rho_N"/>
    <property type="match status" value="1"/>
</dbReference>
<dbReference type="AlphaFoldDB" id="A0A6C0JJ70"/>
<name>A0A6C0JJ70_9ZZZZ</name>
<reference evidence="3" key="1">
    <citation type="journal article" date="2020" name="Nature">
        <title>Giant virus diversity and host interactions through global metagenomics.</title>
        <authorList>
            <person name="Schulz F."/>
            <person name="Roux S."/>
            <person name="Paez-Espino D."/>
            <person name="Jungbluth S."/>
            <person name="Walsh D.A."/>
            <person name="Denef V.J."/>
            <person name="McMahon K.D."/>
            <person name="Konstantinidis K.T."/>
            <person name="Eloe-Fadrosh E.A."/>
            <person name="Kyrpides N.C."/>
            <person name="Woyke T."/>
        </authorList>
    </citation>
    <scope>NUCLEOTIDE SEQUENCE</scope>
    <source>
        <strain evidence="3">GVMAG-M-3300027708-20</strain>
    </source>
</reference>
<evidence type="ECO:0000259" key="2">
    <source>
        <dbReference type="Pfam" id="PF07498"/>
    </source>
</evidence>
<accession>A0A6C0JJ70</accession>
<proteinExistence type="predicted"/>
<dbReference type="EMBL" id="MN740389">
    <property type="protein sequence ID" value="QHU03838.1"/>
    <property type="molecule type" value="Genomic_DNA"/>
</dbReference>
<feature type="region of interest" description="Disordered" evidence="1">
    <location>
        <begin position="43"/>
        <end position="66"/>
    </location>
</feature>
<feature type="domain" description="Rho termination factor-like N-terminal" evidence="2">
    <location>
        <begin position="9"/>
        <end position="41"/>
    </location>
</feature>
<evidence type="ECO:0000256" key="1">
    <source>
        <dbReference type="SAM" id="MobiDB-lite"/>
    </source>
</evidence>
<evidence type="ECO:0000313" key="3">
    <source>
        <dbReference type="EMBL" id="QHU03838.1"/>
    </source>
</evidence>